<feature type="transmembrane region" description="Helical" evidence="7">
    <location>
        <begin position="12"/>
        <end position="34"/>
    </location>
</feature>
<dbReference type="AlphaFoldDB" id="A0AAN7Y981"/>
<feature type="transmembrane region" description="Helical" evidence="7">
    <location>
        <begin position="54"/>
        <end position="75"/>
    </location>
</feature>
<dbReference type="NCBIfam" id="TIGR00879">
    <property type="entry name" value="SP"/>
    <property type="match status" value="1"/>
</dbReference>
<evidence type="ECO:0000256" key="5">
    <source>
        <dbReference type="ARBA" id="ARBA00022989"/>
    </source>
</evidence>
<accession>A0AAN7Y981</accession>
<comment type="subcellular location">
    <subcellularLocation>
        <location evidence="1">Membrane</location>
        <topology evidence="1">Multi-pass membrane protein</topology>
    </subcellularLocation>
</comment>
<proteinExistence type="inferred from homology"/>
<evidence type="ECO:0000256" key="6">
    <source>
        <dbReference type="ARBA" id="ARBA00023136"/>
    </source>
</evidence>
<feature type="transmembrane region" description="Helical" evidence="7">
    <location>
        <begin position="404"/>
        <end position="427"/>
    </location>
</feature>
<keyword evidence="3" id="KW-0813">Transport</keyword>
<keyword evidence="4 7" id="KW-0812">Transmembrane</keyword>
<dbReference type="EMBL" id="JAVRRJ010000001">
    <property type="protein sequence ID" value="KAK5090087.1"/>
    <property type="molecule type" value="Genomic_DNA"/>
</dbReference>
<keyword evidence="6 7" id="KW-0472">Membrane</keyword>
<comment type="similarity">
    <text evidence="2">Belongs to the major facilitator superfamily. Sugar transporter (TC 2.A.1.1) family.</text>
</comment>
<feature type="transmembrane region" description="Helical" evidence="7">
    <location>
        <begin position="433"/>
        <end position="454"/>
    </location>
</feature>
<dbReference type="InterPro" id="IPR005828">
    <property type="entry name" value="MFS_sugar_transport-like"/>
</dbReference>
<organism evidence="9 10">
    <name type="scientific">Lithohypha guttulata</name>
    <dbReference type="NCBI Taxonomy" id="1690604"/>
    <lineage>
        <taxon>Eukaryota</taxon>
        <taxon>Fungi</taxon>
        <taxon>Dikarya</taxon>
        <taxon>Ascomycota</taxon>
        <taxon>Pezizomycotina</taxon>
        <taxon>Eurotiomycetes</taxon>
        <taxon>Chaetothyriomycetidae</taxon>
        <taxon>Chaetothyriales</taxon>
        <taxon>Trichomeriaceae</taxon>
        <taxon>Lithohypha</taxon>
    </lineage>
</organism>
<sequence length="1046" mass="117032">MAGLIQLRGRNLYRLMKFVCGVAFMMYGYDAGVLGGLLLHRPFLDAIGNPTGEWTIALISSSYSLAACVTTLVVAPFTFRLGRRGTILLGNFAAIIGSVIQASSYSVAQLIIGRVVTGFAIGCISSAVPTYLSETGMEIGDRGPANAINAILLISGVPLAYWIDYGFVQYDGQFSWRVPIIFQCVFAITSGGCMFFLPDTPRWYFARNRNELGEDALCRLTGLTIEDPKVQETKREIFLAMEAEEEAKSSLRWTQFVTMGITDKTPLRIVRRLVICFWLPFIREWTGSSMLAYYSTVTLSQAGASPKLVSLLAGVQNMIFAAGCVPLYFTVEKLGRRTILLWCAILMSILMLIFVVLQGANPSQSMQWASIAIIWVFLFFMSWGWQGCVWLYCSEIPPLSYRHVGGSITAFGEWLSTFLFVMILPVGLENIKWRFWIFVLSGNVLAVVFVYFLCPETGGKTLEQIDYIFSKPGVYEEDAKGGIHHVEEVLTETKIIVLLFVQVFSIHRYTRFSHGLLSTTLRYIAVNDPSLQMAIKYESTRETYELSRYSSSTRYLFLKYTYCDQGASIEFSVFNTSSIILELANTNAKSVRQSQDDSRSKTYMVLTPARAKSTPSGPIDIVVTSSSRNLTIAYHKAVYGVVPLAINLEQDVVHDLKIVLSGIHEHNTMQFKSLWLSRGGHLIHPSRAKQLKSMVSQEGVNAITLAELGSRSLSDIPQRRLIEVLGPTTMLGLDHKKTAERDIWSQSWPSLLEHEFPDTTVARLAIPSHSCLTQPCQRKITHNSTTAAVQELFFRAGTPGTDLYARLWPFSSYDSVPSALVLVLGLADVVAFLDGESLNKSQARQFLNSFSHAYSTFIQTIRRTAYSKPTSSVRRSISQSELQHTIDESYLYSSSSSTIPIFLVLPPIPPNLPHPRAKQMQVLLSQATSKVLDELKWHIGDKKTFVIDTAGWLNDADFTFDSNASEHDHPLDYSFSRSGHVKFAHRLSTHLCYYLVDSTRGGGQDVCPFHRHDEYIGNLYVPETASIWMIVEERKIAGIKEFLGIL</sequence>
<reference evidence="9 10" key="1">
    <citation type="submission" date="2023-08" db="EMBL/GenBank/DDBJ databases">
        <title>Black Yeasts Isolated from many extreme environments.</title>
        <authorList>
            <person name="Coleine C."/>
            <person name="Stajich J.E."/>
            <person name="Selbmann L."/>
        </authorList>
    </citation>
    <scope>NUCLEOTIDE SEQUENCE [LARGE SCALE GENOMIC DNA]</scope>
    <source>
        <strain evidence="9 10">CCFEE 5910</strain>
    </source>
</reference>
<keyword evidence="5 7" id="KW-1133">Transmembrane helix</keyword>
<dbReference type="PROSITE" id="PS50850">
    <property type="entry name" value="MFS"/>
    <property type="match status" value="1"/>
</dbReference>
<dbReference type="Pfam" id="PF00083">
    <property type="entry name" value="Sugar_tr"/>
    <property type="match status" value="1"/>
</dbReference>
<protein>
    <recommendedName>
        <fullName evidence="8">Major facilitator superfamily (MFS) profile domain-containing protein</fullName>
    </recommendedName>
</protein>
<feature type="transmembrane region" description="Helical" evidence="7">
    <location>
        <begin position="175"/>
        <end position="197"/>
    </location>
</feature>
<feature type="transmembrane region" description="Helical" evidence="7">
    <location>
        <begin position="308"/>
        <end position="331"/>
    </location>
</feature>
<dbReference type="SUPFAM" id="SSF103473">
    <property type="entry name" value="MFS general substrate transporter"/>
    <property type="match status" value="1"/>
</dbReference>
<feature type="transmembrane region" description="Helical" evidence="7">
    <location>
        <begin position="144"/>
        <end position="163"/>
    </location>
</feature>
<dbReference type="PRINTS" id="PR00171">
    <property type="entry name" value="SUGRTRNSPORT"/>
</dbReference>
<dbReference type="GO" id="GO:0005351">
    <property type="term" value="F:carbohydrate:proton symporter activity"/>
    <property type="evidence" value="ECO:0007669"/>
    <property type="project" value="TreeGrafter"/>
</dbReference>
<evidence type="ECO:0000256" key="4">
    <source>
        <dbReference type="ARBA" id="ARBA00022692"/>
    </source>
</evidence>
<comment type="caution">
    <text evidence="9">The sequence shown here is derived from an EMBL/GenBank/DDBJ whole genome shotgun (WGS) entry which is preliminary data.</text>
</comment>
<evidence type="ECO:0000256" key="1">
    <source>
        <dbReference type="ARBA" id="ARBA00004141"/>
    </source>
</evidence>
<evidence type="ECO:0000256" key="2">
    <source>
        <dbReference type="ARBA" id="ARBA00010992"/>
    </source>
</evidence>
<evidence type="ECO:0000256" key="3">
    <source>
        <dbReference type="ARBA" id="ARBA00022448"/>
    </source>
</evidence>
<evidence type="ECO:0000259" key="8">
    <source>
        <dbReference type="PROSITE" id="PS50850"/>
    </source>
</evidence>
<dbReference type="Proteomes" id="UP001309876">
    <property type="component" value="Unassembled WGS sequence"/>
</dbReference>
<dbReference type="GO" id="GO:0016020">
    <property type="term" value="C:membrane"/>
    <property type="evidence" value="ECO:0007669"/>
    <property type="project" value="UniProtKB-SubCell"/>
</dbReference>
<name>A0AAN7Y981_9EURO</name>
<feature type="transmembrane region" description="Helical" evidence="7">
    <location>
        <begin position="369"/>
        <end position="392"/>
    </location>
</feature>
<feature type="transmembrane region" description="Helical" evidence="7">
    <location>
        <begin position="87"/>
        <end position="105"/>
    </location>
</feature>
<evidence type="ECO:0000313" key="10">
    <source>
        <dbReference type="Proteomes" id="UP001309876"/>
    </source>
</evidence>
<feature type="transmembrane region" description="Helical" evidence="7">
    <location>
        <begin position="338"/>
        <end position="357"/>
    </location>
</feature>
<feature type="domain" description="Major facilitator superfamily (MFS) profile" evidence="8">
    <location>
        <begin position="16"/>
        <end position="458"/>
    </location>
</feature>
<evidence type="ECO:0000256" key="7">
    <source>
        <dbReference type="SAM" id="Phobius"/>
    </source>
</evidence>
<dbReference type="InterPro" id="IPR050360">
    <property type="entry name" value="MFS_Sugar_Transporters"/>
</dbReference>
<dbReference type="PANTHER" id="PTHR48022">
    <property type="entry name" value="PLASTIDIC GLUCOSE TRANSPORTER 4"/>
    <property type="match status" value="1"/>
</dbReference>
<dbReference type="PANTHER" id="PTHR48022:SF2">
    <property type="entry name" value="PLASTIDIC GLUCOSE TRANSPORTER 4"/>
    <property type="match status" value="1"/>
</dbReference>
<dbReference type="InterPro" id="IPR020846">
    <property type="entry name" value="MFS_dom"/>
</dbReference>
<feature type="transmembrane region" description="Helical" evidence="7">
    <location>
        <begin position="111"/>
        <end position="132"/>
    </location>
</feature>
<gene>
    <name evidence="9" type="ORF">LTR05_000256</name>
</gene>
<keyword evidence="10" id="KW-1185">Reference proteome</keyword>
<dbReference type="InterPro" id="IPR036259">
    <property type="entry name" value="MFS_trans_sf"/>
</dbReference>
<dbReference type="Gene3D" id="1.20.1250.20">
    <property type="entry name" value="MFS general substrate transporter like domains"/>
    <property type="match status" value="1"/>
</dbReference>
<dbReference type="InterPro" id="IPR003663">
    <property type="entry name" value="Sugar/inositol_transpt"/>
</dbReference>
<evidence type="ECO:0000313" key="9">
    <source>
        <dbReference type="EMBL" id="KAK5090087.1"/>
    </source>
</evidence>